<name>A0ABT3ZVY8_9BACT</name>
<evidence type="ECO:0000313" key="4">
    <source>
        <dbReference type="EMBL" id="MCY1073234.1"/>
    </source>
</evidence>
<proteinExistence type="predicted"/>
<evidence type="ECO:0000256" key="1">
    <source>
        <dbReference type="SAM" id="MobiDB-lite"/>
    </source>
</evidence>
<dbReference type="RefSeq" id="WP_267532248.1">
    <property type="nucleotide sequence ID" value="NZ_JAPNKA010000001.1"/>
</dbReference>
<dbReference type="InterPro" id="IPR007314">
    <property type="entry name" value="Cofac_haem-bd_dom"/>
</dbReference>
<dbReference type="Gene3D" id="3.40.50.11550">
    <property type="match status" value="2"/>
</dbReference>
<protein>
    <submittedName>
        <fullName evidence="4">ChaN family lipoprotein</fullName>
    </submittedName>
</protein>
<reference evidence="4 5" key="1">
    <citation type="submission" date="2022-11" db="EMBL/GenBank/DDBJ databases">
        <title>Minimal conservation of predation-associated metabolite biosynthetic gene clusters underscores biosynthetic potential of Myxococcota including descriptions for ten novel species: Archangium lansinium sp. nov., Myxococcus landrumus sp. nov., Nannocystis bai.</title>
        <authorList>
            <person name="Ahearne A."/>
            <person name="Stevens C."/>
            <person name="Phillips K."/>
        </authorList>
    </citation>
    <scope>NUCLEOTIDE SEQUENCE [LARGE SCALE GENOMIC DNA]</scope>
    <source>
        <strain evidence="4 5">MIWBW</strain>
    </source>
</reference>
<gene>
    <name evidence="4" type="ORF">OV287_01950</name>
</gene>
<dbReference type="CDD" id="cd14727">
    <property type="entry name" value="ChanN-like"/>
    <property type="match status" value="1"/>
</dbReference>
<dbReference type="EMBL" id="JAPNKA010000001">
    <property type="protein sequence ID" value="MCY1073234.1"/>
    <property type="molecule type" value="Genomic_DNA"/>
</dbReference>
<feature type="compositionally biased region" description="Basic and acidic residues" evidence="1">
    <location>
        <begin position="29"/>
        <end position="39"/>
    </location>
</feature>
<feature type="signal peptide" evidence="2">
    <location>
        <begin position="1"/>
        <end position="23"/>
    </location>
</feature>
<comment type="caution">
    <text evidence="4">The sequence shown here is derived from an EMBL/GenBank/DDBJ whole genome shotgun (WGS) entry which is preliminary data.</text>
</comment>
<keyword evidence="4" id="KW-0449">Lipoprotein</keyword>
<organism evidence="4 5">
    <name type="scientific">Archangium lansingense</name>
    <dbReference type="NCBI Taxonomy" id="2995310"/>
    <lineage>
        <taxon>Bacteria</taxon>
        <taxon>Pseudomonadati</taxon>
        <taxon>Myxococcota</taxon>
        <taxon>Myxococcia</taxon>
        <taxon>Myxococcales</taxon>
        <taxon>Cystobacterineae</taxon>
        <taxon>Archangiaceae</taxon>
        <taxon>Archangium</taxon>
    </lineage>
</organism>
<feature type="chain" id="PRO_5045800088" evidence="2">
    <location>
        <begin position="24"/>
        <end position="340"/>
    </location>
</feature>
<evidence type="ECO:0000313" key="5">
    <source>
        <dbReference type="Proteomes" id="UP001207654"/>
    </source>
</evidence>
<dbReference type="PROSITE" id="PS51257">
    <property type="entry name" value="PROKAR_LIPOPROTEIN"/>
    <property type="match status" value="1"/>
</dbReference>
<sequence length="340" mass="37312">MSLRLCLAFLLVCGCASSPSTHRATPAEPRTESWRSPLHQDHPLAGRIWDVKQGRYVEEPALLAELSQARFVLLGEQHDNPDHHRLQAELVRALTASGRSPVLAFEMLDVEQQSAVDEARARSPGNPDAIAQAVAWEQSGWPDWSLYRPIFAVGTERGLRIVGANLPRAQVKELVTRGLDALAPETRARLGLETPLPEDVARAMHAEMHESHCGHLPESMLEPMVLAQRARDAQMADRLRTTASEDGAILITGAGHARTDRGVPAQLVRLAPGLPVRSLAFFEVAPEAREPRDYVPSDSPGGLPYDYVWFTPAVEREDPCAVFRKQKPSGPNAPEKSPGK</sequence>
<dbReference type="Proteomes" id="UP001207654">
    <property type="component" value="Unassembled WGS sequence"/>
</dbReference>
<keyword evidence="5" id="KW-1185">Reference proteome</keyword>
<dbReference type="SUPFAM" id="SSF159501">
    <property type="entry name" value="EreA/ChaN-like"/>
    <property type="match status" value="1"/>
</dbReference>
<dbReference type="Pfam" id="PF04187">
    <property type="entry name" value="Cofac_haem_bdg"/>
    <property type="match status" value="1"/>
</dbReference>
<evidence type="ECO:0000259" key="3">
    <source>
        <dbReference type="Pfam" id="PF04187"/>
    </source>
</evidence>
<keyword evidence="2" id="KW-0732">Signal</keyword>
<feature type="domain" description="Haem-binding uptake Tiki superfamily ChaN" evidence="3">
    <location>
        <begin position="62"/>
        <end position="267"/>
    </location>
</feature>
<evidence type="ECO:0000256" key="2">
    <source>
        <dbReference type="SAM" id="SignalP"/>
    </source>
</evidence>
<feature type="region of interest" description="Disordered" evidence="1">
    <location>
        <begin position="18"/>
        <end position="39"/>
    </location>
</feature>
<accession>A0ABT3ZVY8</accession>